<dbReference type="PANTHER" id="PTHR23088:SF30">
    <property type="entry name" value="OMEGA-AMIDASE NIT2"/>
    <property type="match status" value="1"/>
</dbReference>
<protein>
    <submittedName>
        <fullName evidence="3">Carbon-nitrogen hydrolase</fullName>
    </submittedName>
</protein>
<dbReference type="InterPro" id="IPR036526">
    <property type="entry name" value="C-N_Hydrolase_sf"/>
</dbReference>
<dbReference type="GO" id="GO:0006107">
    <property type="term" value="P:oxaloacetate metabolic process"/>
    <property type="evidence" value="ECO:0007669"/>
    <property type="project" value="TreeGrafter"/>
</dbReference>
<dbReference type="GeneID" id="35118034"/>
<dbReference type="GO" id="GO:0050152">
    <property type="term" value="F:omega-amidase activity"/>
    <property type="evidence" value="ECO:0007669"/>
    <property type="project" value="TreeGrafter"/>
</dbReference>
<dbReference type="GO" id="GO:0006528">
    <property type="term" value="P:asparagine metabolic process"/>
    <property type="evidence" value="ECO:0007669"/>
    <property type="project" value="TreeGrafter"/>
</dbReference>
<accession>A0A2H4U505</accession>
<dbReference type="Gene3D" id="3.60.110.10">
    <property type="entry name" value="Carbon-nitrogen hydrolase"/>
    <property type="match status" value="1"/>
</dbReference>
<dbReference type="PROSITE" id="PS50263">
    <property type="entry name" value="CN_HYDROLASE"/>
    <property type="match status" value="1"/>
</dbReference>
<dbReference type="AlphaFoldDB" id="A0A2H4U505"/>
<dbReference type="PROSITE" id="PS01227">
    <property type="entry name" value="UPF0012"/>
    <property type="match status" value="1"/>
</dbReference>
<dbReference type="RefSeq" id="WP_100815219.1">
    <property type="nucleotide sequence ID" value="NZ_CP017803.1"/>
</dbReference>
<evidence type="ECO:0000313" key="4">
    <source>
        <dbReference type="Proteomes" id="UP000232133"/>
    </source>
</evidence>
<gene>
    <name evidence="3" type="ORF">BK798_01610</name>
</gene>
<evidence type="ECO:0000259" key="2">
    <source>
        <dbReference type="PROSITE" id="PS50263"/>
    </source>
</evidence>
<dbReference type="CDD" id="cd07572">
    <property type="entry name" value="nit"/>
    <property type="match status" value="1"/>
</dbReference>
<dbReference type="EMBL" id="CP017803">
    <property type="protein sequence ID" value="ATZ59196.1"/>
    <property type="molecule type" value="Genomic_DNA"/>
</dbReference>
<feature type="domain" description="CN hydrolase" evidence="2">
    <location>
        <begin position="3"/>
        <end position="248"/>
    </location>
</feature>
<proteinExistence type="predicted"/>
<dbReference type="InterPro" id="IPR003010">
    <property type="entry name" value="C-N_Hydrolase"/>
</dbReference>
<sequence length="274" mass="30952">MKIKIALCQINVVDNKEKNIENATSMILKAVKQNADFIVLPEMFNCPYSNEKFIEYCEEETHSPTLSKIAKLANENNTYILAGSIPEKEGSKIFNTSYLFDKNGEIIAKHQKMHLFDIDVKGKIYFKESDTLSSGNKVTIAKTDFGKVGIGICYDIRFPELAKLMAEAGAQILFYPGAFNMTTGPAHWELTFRSRALDNQVYCVGVAPALNKDASYHSYGHSIIANPWGEVIVQLNEQENMEIAEIDLEEIKKVRTELPLLKNKRSDLYKINLI</sequence>
<evidence type="ECO:0000313" key="3">
    <source>
        <dbReference type="EMBL" id="ATZ59196.1"/>
    </source>
</evidence>
<dbReference type="PANTHER" id="PTHR23088">
    <property type="entry name" value="NITRILASE-RELATED"/>
    <property type="match status" value="1"/>
</dbReference>
<dbReference type="Proteomes" id="UP000232133">
    <property type="component" value="Chromosome"/>
</dbReference>
<evidence type="ECO:0000256" key="1">
    <source>
        <dbReference type="ARBA" id="ARBA00022801"/>
    </source>
</evidence>
<dbReference type="InterPro" id="IPR045254">
    <property type="entry name" value="Nit1/2_C-N_Hydrolase"/>
</dbReference>
<dbReference type="GO" id="GO:0006541">
    <property type="term" value="P:glutamine metabolic process"/>
    <property type="evidence" value="ECO:0007669"/>
    <property type="project" value="TreeGrafter"/>
</dbReference>
<dbReference type="InterPro" id="IPR001110">
    <property type="entry name" value="UPF0012_CS"/>
</dbReference>
<name>A0A2H4U505_METSM</name>
<reference evidence="4" key="1">
    <citation type="submission" date="2016-10" db="EMBL/GenBank/DDBJ databases">
        <authorList>
            <person name="Kim B.-C."/>
            <person name="Jeong H."/>
        </authorList>
    </citation>
    <scope>NUCLEOTIDE SEQUENCE [LARGE SCALE GENOMIC DNA]</scope>
    <source>
        <strain evidence="4">KB11</strain>
    </source>
</reference>
<keyword evidence="1 3" id="KW-0378">Hydrolase</keyword>
<dbReference type="Pfam" id="PF00795">
    <property type="entry name" value="CN_hydrolase"/>
    <property type="match status" value="1"/>
</dbReference>
<organism evidence="3 4">
    <name type="scientific">Methanobrevibacter smithii</name>
    <dbReference type="NCBI Taxonomy" id="2173"/>
    <lineage>
        <taxon>Archaea</taxon>
        <taxon>Methanobacteriati</taxon>
        <taxon>Methanobacteriota</taxon>
        <taxon>Methanomada group</taxon>
        <taxon>Methanobacteria</taxon>
        <taxon>Methanobacteriales</taxon>
        <taxon>Methanobacteriaceae</taxon>
        <taxon>Methanobrevibacter</taxon>
    </lineage>
</organism>
<dbReference type="SUPFAM" id="SSF56317">
    <property type="entry name" value="Carbon-nitrogen hydrolase"/>
    <property type="match status" value="1"/>
</dbReference>